<name>A0A0L0S7J3_ALLM3</name>
<proteinExistence type="predicted"/>
<reference evidence="2" key="2">
    <citation type="submission" date="2009-11" db="EMBL/GenBank/DDBJ databases">
        <title>The Genome Sequence of Allomyces macrogynus strain ATCC 38327.</title>
        <authorList>
            <consortium name="The Broad Institute Genome Sequencing Platform"/>
            <person name="Russ C."/>
            <person name="Cuomo C."/>
            <person name="Shea T."/>
            <person name="Young S.K."/>
            <person name="Zeng Q."/>
            <person name="Koehrsen M."/>
            <person name="Haas B."/>
            <person name="Borodovsky M."/>
            <person name="Guigo R."/>
            <person name="Alvarado L."/>
            <person name="Berlin A."/>
            <person name="Borenstein D."/>
            <person name="Chen Z."/>
            <person name="Engels R."/>
            <person name="Freedman E."/>
            <person name="Gellesch M."/>
            <person name="Goldberg J."/>
            <person name="Griggs A."/>
            <person name="Gujja S."/>
            <person name="Heiman D."/>
            <person name="Hepburn T."/>
            <person name="Howarth C."/>
            <person name="Jen D."/>
            <person name="Larson L."/>
            <person name="Lewis B."/>
            <person name="Mehta T."/>
            <person name="Park D."/>
            <person name="Pearson M."/>
            <person name="Roberts A."/>
            <person name="Saif S."/>
            <person name="Shenoy N."/>
            <person name="Sisk P."/>
            <person name="Stolte C."/>
            <person name="Sykes S."/>
            <person name="Walk T."/>
            <person name="White J."/>
            <person name="Yandava C."/>
            <person name="Burger G."/>
            <person name="Gray M.W."/>
            <person name="Holland P.W.H."/>
            <person name="King N."/>
            <person name="Lang F.B.F."/>
            <person name="Roger A.J."/>
            <person name="Ruiz-Trillo I."/>
            <person name="Lander E."/>
            <person name="Nusbaum C."/>
        </authorList>
    </citation>
    <scope>NUCLEOTIDE SEQUENCE [LARGE SCALE GENOMIC DNA]</scope>
    <source>
        <strain evidence="2">ATCC 38327</strain>
    </source>
</reference>
<dbReference type="AlphaFoldDB" id="A0A0L0S7J3"/>
<reference evidence="1 2" key="1">
    <citation type="submission" date="2009-11" db="EMBL/GenBank/DDBJ databases">
        <title>Annotation of Allomyces macrogynus ATCC 38327.</title>
        <authorList>
            <consortium name="The Broad Institute Genome Sequencing Platform"/>
            <person name="Russ C."/>
            <person name="Cuomo C."/>
            <person name="Burger G."/>
            <person name="Gray M.W."/>
            <person name="Holland P.W.H."/>
            <person name="King N."/>
            <person name="Lang F.B.F."/>
            <person name="Roger A.J."/>
            <person name="Ruiz-Trillo I."/>
            <person name="Young S.K."/>
            <person name="Zeng Q."/>
            <person name="Gargeya S."/>
            <person name="Fitzgerald M."/>
            <person name="Haas B."/>
            <person name="Abouelleil A."/>
            <person name="Alvarado L."/>
            <person name="Arachchi H.M."/>
            <person name="Berlin A."/>
            <person name="Chapman S.B."/>
            <person name="Gearin G."/>
            <person name="Goldberg J."/>
            <person name="Griggs A."/>
            <person name="Gujja S."/>
            <person name="Hansen M."/>
            <person name="Heiman D."/>
            <person name="Howarth C."/>
            <person name="Larimer J."/>
            <person name="Lui A."/>
            <person name="MacDonald P.J.P."/>
            <person name="McCowen C."/>
            <person name="Montmayeur A."/>
            <person name="Murphy C."/>
            <person name="Neiman D."/>
            <person name="Pearson M."/>
            <person name="Priest M."/>
            <person name="Roberts A."/>
            <person name="Saif S."/>
            <person name="Shea T."/>
            <person name="Sisk P."/>
            <person name="Stolte C."/>
            <person name="Sykes S."/>
            <person name="Wortman J."/>
            <person name="Nusbaum C."/>
            <person name="Birren B."/>
        </authorList>
    </citation>
    <scope>NUCLEOTIDE SEQUENCE [LARGE SCALE GENOMIC DNA]</scope>
    <source>
        <strain evidence="1 2">ATCC 38327</strain>
    </source>
</reference>
<dbReference type="Proteomes" id="UP000054350">
    <property type="component" value="Unassembled WGS sequence"/>
</dbReference>
<dbReference type="Gene3D" id="3.40.50.300">
    <property type="entry name" value="P-loop containing nucleotide triphosphate hydrolases"/>
    <property type="match status" value="1"/>
</dbReference>
<protein>
    <submittedName>
        <fullName evidence="1">Uncharacterized protein</fullName>
    </submittedName>
</protein>
<gene>
    <name evidence="1" type="ORF">AMAG_03981</name>
</gene>
<keyword evidence="2" id="KW-1185">Reference proteome</keyword>
<accession>A0A0L0S7J3</accession>
<dbReference type="SUPFAM" id="SSF52540">
    <property type="entry name" value="P-loop containing nucleoside triphosphate hydrolases"/>
    <property type="match status" value="1"/>
</dbReference>
<evidence type="ECO:0000313" key="2">
    <source>
        <dbReference type="Proteomes" id="UP000054350"/>
    </source>
</evidence>
<organism evidence="1 2">
    <name type="scientific">Allomyces macrogynus (strain ATCC 38327)</name>
    <name type="common">Allomyces javanicus var. macrogynus</name>
    <dbReference type="NCBI Taxonomy" id="578462"/>
    <lineage>
        <taxon>Eukaryota</taxon>
        <taxon>Fungi</taxon>
        <taxon>Fungi incertae sedis</taxon>
        <taxon>Blastocladiomycota</taxon>
        <taxon>Blastocladiomycetes</taxon>
        <taxon>Blastocladiales</taxon>
        <taxon>Blastocladiaceae</taxon>
        <taxon>Allomyces</taxon>
    </lineage>
</organism>
<dbReference type="InterPro" id="IPR027417">
    <property type="entry name" value="P-loop_NTPase"/>
</dbReference>
<dbReference type="EMBL" id="GG745333">
    <property type="protein sequence ID" value="KNE58406.1"/>
    <property type="molecule type" value="Genomic_DNA"/>
</dbReference>
<dbReference type="VEuPathDB" id="FungiDB:AMAG_03981"/>
<evidence type="ECO:0000313" key="1">
    <source>
        <dbReference type="EMBL" id="KNE58406.1"/>
    </source>
</evidence>
<sequence>MTAHEVLCTRIVVLGPVKGGKSTLVNFIAANQPDAPLTDSGSDASSNFDTSTTCSEPAVTLHRVRVDPTKIQFGLCEDGGQPRSLSSWINSAEASVAQHSERSRAEAYLDILENCTDRFTLQPMPASSEEEALDARLALEIIEVPGIKDKDPNRERNLTEALDKICEVGGRADVIVLVIRHTSPMNQTLLDPLKYYLKQFSMHARHLLVVHSRYDSAHAAETNSYLDLSGRIAAFNSWMQNKTFGDGLNITHVAMNNKVSPALHSYPAQVAFCYQQLNAFLSEIRSVTEANTEALSISSRLIPGLGQEARNRCRDMCAKCDTSQCVLNDAHWELEQIVNHDCQQCCGPSACRACSAKCARGREEHGKDHRCARHIEEKRGACTGKCATCNDVKCALKDGHEFLEITAHDCQSCCSAKCQGCDQTCTLKRGDHGDKHRCEQHKVRGACRNLCDQCNDKQCVLDDAHAGIDGIVDHDCKRCCSVKCKACKEACQLKRDDGHGTDHRCIYHKDAARRQCERKCTNCGARCEHKELHERIEGVGHDCGKCCWNRCVQCGDIHPQCKVGRSCTSKHTCWSCLSDNAARTIEFHPDY</sequence>